<dbReference type="SUPFAM" id="SSF49842">
    <property type="entry name" value="TNF-like"/>
    <property type="match status" value="1"/>
</dbReference>
<dbReference type="AlphaFoldDB" id="A0A1M5UGR2"/>
<dbReference type="RefSeq" id="WP_040995646.1">
    <property type="nucleotide sequence ID" value="NZ_FQWT01000005.1"/>
</dbReference>
<evidence type="ECO:0000313" key="2">
    <source>
        <dbReference type="EMBL" id="SHH62147.1"/>
    </source>
</evidence>
<evidence type="ECO:0008006" key="4">
    <source>
        <dbReference type="Google" id="ProtNLM"/>
    </source>
</evidence>
<reference evidence="3" key="1">
    <citation type="submission" date="2016-11" db="EMBL/GenBank/DDBJ databases">
        <authorList>
            <person name="Varghese N."/>
            <person name="Submissions S."/>
        </authorList>
    </citation>
    <scope>NUCLEOTIDE SEQUENCE [LARGE SCALE GENOMIC DNA]</scope>
    <source>
        <strain evidence="3">DSM 19055</strain>
    </source>
</reference>
<feature type="chain" id="PRO_5009914203" description="C1q domain-containing protein" evidence="1">
    <location>
        <begin position="22"/>
        <end position="228"/>
    </location>
</feature>
<dbReference type="InterPro" id="IPR008983">
    <property type="entry name" value="Tumour_necrosis_fac-like_dom"/>
</dbReference>
<feature type="signal peptide" evidence="1">
    <location>
        <begin position="1"/>
        <end position="21"/>
    </location>
</feature>
<dbReference type="Proteomes" id="UP000184047">
    <property type="component" value="Unassembled WGS sequence"/>
</dbReference>
<dbReference type="EMBL" id="FQWT01000005">
    <property type="protein sequence ID" value="SHH62147.1"/>
    <property type="molecule type" value="Genomic_DNA"/>
</dbReference>
<sequence length="228" mass="24579">MKSIRKILVLLLFLFTAKVWSQVGINTENPTAMLDVNGNFRLRVAEKCIETSCADSLLVKSSGGYVQTVSKDEILNSGGRSYVSGTGVNPTIPLVVIAGFTNWLKIAFDKELIDEHNDFDISNNTFTAPKDGIYGVFVQIKASNLVSADDLGVGIFVKKGTAAPTLMAEESYLIASVLSINVSPPVRKTQTMVALNAGDQMFFGVKTTLVSLNLVSGGSSLFNIYQIK</sequence>
<dbReference type="eggNOG" id="ENOG5032UBC">
    <property type="taxonomic scope" value="Bacteria"/>
</dbReference>
<accession>A0A1M5UGR2</accession>
<keyword evidence="3" id="KW-1185">Reference proteome</keyword>
<keyword evidence="1" id="KW-0732">Signal</keyword>
<evidence type="ECO:0000313" key="3">
    <source>
        <dbReference type="Proteomes" id="UP000184047"/>
    </source>
</evidence>
<evidence type="ECO:0000256" key="1">
    <source>
        <dbReference type="SAM" id="SignalP"/>
    </source>
</evidence>
<gene>
    <name evidence="2" type="ORF">SAMN05421866_3222</name>
</gene>
<dbReference type="STRING" id="421058.SAMN05421866_3222"/>
<proteinExistence type="predicted"/>
<name>A0A1M5UGR2_9FLAO</name>
<dbReference type="Gene3D" id="2.60.120.40">
    <property type="match status" value="1"/>
</dbReference>
<dbReference type="OrthoDB" id="1345111at2"/>
<protein>
    <recommendedName>
        <fullName evidence="4">C1q domain-containing protein</fullName>
    </recommendedName>
</protein>
<organism evidence="2 3">
    <name type="scientific">Chryseobacterium oranimense</name>
    <dbReference type="NCBI Taxonomy" id="421058"/>
    <lineage>
        <taxon>Bacteria</taxon>
        <taxon>Pseudomonadati</taxon>
        <taxon>Bacteroidota</taxon>
        <taxon>Flavobacteriia</taxon>
        <taxon>Flavobacteriales</taxon>
        <taxon>Weeksellaceae</taxon>
        <taxon>Chryseobacterium group</taxon>
        <taxon>Chryseobacterium</taxon>
    </lineage>
</organism>